<keyword evidence="2" id="KW-0812">Transmembrane</keyword>
<evidence type="ECO:0000256" key="1">
    <source>
        <dbReference type="SAM" id="MobiDB-lite"/>
    </source>
</evidence>
<feature type="transmembrane region" description="Helical" evidence="2">
    <location>
        <begin position="27"/>
        <end position="46"/>
    </location>
</feature>
<sequence>MISPDGFSKCEATLRARSRRRPLAEMLHLLSAVIVWLVTGTTISSLNKWIFAVYNFRYPLLLSALHMLTAIVVDYGLIKLRVIRHRGAAEQDLTPNAKSPYHQIHGHDAHLPRSVLQHHGRSPVRSDRMLLCVCSDHVEGCQVHSAEHFTSGGEDQLRLPALLDVHSQLLHPGCGRSGLGELGHAGVAAALRPPPVGLHPAQLPGLGHVQPGQLLRHHAHLGSHPAHPGQPERGRQPAAVPAAVRQRAVRTQLRRRRADAVRHAHLSELRVHR</sequence>
<feature type="region of interest" description="Disordered" evidence="1">
    <location>
        <begin position="219"/>
        <end position="273"/>
    </location>
</feature>
<reference evidence="3" key="2">
    <citation type="submission" date="2025-09" db="UniProtKB">
        <authorList>
            <consortium name="Ensembl"/>
        </authorList>
    </citation>
    <scope>IDENTIFICATION</scope>
</reference>
<accession>A0A3B3X9T8</accession>
<evidence type="ECO:0000313" key="3">
    <source>
        <dbReference type="Ensembl" id="ENSPMEP00000011750.1"/>
    </source>
</evidence>
<evidence type="ECO:0000313" key="4">
    <source>
        <dbReference type="Proteomes" id="UP000261480"/>
    </source>
</evidence>
<feature type="compositionally biased region" description="Low complexity" evidence="1">
    <location>
        <begin position="236"/>
        <end position="251"/>
    </location>
</feature>
<dbReference type="Ensembl" id="ENSPMET00000018988.1">
    <property type="protein sequence ID" value="ENSPMEP00000011750.1"/>
    <property type="gene ID" value="ENSPMEG00000013858.1"/>
</dbReference>
<proteinExistence type="predicted"/>
<protein>
    <submittedName>
        <fullName evidence="3">Uncharacterized protein</fullName>
    </submittedName>
</protein>
<feature type="transmembrane region" description="Helical" evidence="2">
    <location>
        <begin position="58"/>
        <end position="78"/>
    </location>
</feature>
<feature type="compositionally biased region" description="Basic and acidic residues" evidence="1">
    <location>
        <begin position="258"/>
        <end position="273"/>
    </location>
</feature>
<dbReference type="AlphaFoldDB" id="A0A3B3X9T8"/>
<name>A0A3B3X9T8_9TELE</name>
<keyword evidence="2" id="KW-1133">Transmembrane helix</keyword>
<evidence type="ECO:0000256" key="2">
    <source>
        <dbReference type="SAM" id="Phobius"/>
    </source>
</evidence>
<reference evidence="3" key="1">
    <citation type="submission" date="2025-08" db="UniProtKB">
        <authorList>
            <consortium name="Ensembl"/>
        </authorList>
    </citation>
    <scope>IDENTIFICATION</scope>
</reference>
<organism evidence="3 4">
    <name type="scientific">Poecilia mexicana</name>
    <dbReference type="NCBI Taxonomy" id="48701"/>
    <lineage>
        <taxon>Eukaryota</taxon>
        <taxon>Metazoa</taxon>
        <taxon>Chordata</taxon>
        <taxon>Craniata</taxon>
        <taxon>Vertebrata</taxon>
        <taxon>Euteleostomi</taxon>
        <taxon>Actinopterygii</taxon>
        <taxon>Neopterygii</taxon>
        <taxon>Teleostei</taxon>
        <taxon>Neoteleostei</taxon>
        <taxon>Acanthomorphata</taxon>
        <taxon>Ovalentaria</taxon>
        <taxon>Atherinomorphae</taxon>
        <taxon>Cyprinodontiformes</taxon>
        <taxon>Poeciliidae</taxon>
        <taxon>Poeciliinae</taxon>
        <taxon>Poecilia</taxon>
    </lineage>
</organism>
<keyword evidence="2" id="KW-0472">Membrane</keyword>
<dbReference type="Proteomes" id="UP000261480">
    <property type="component" value="Unplaced"/>
</dbReference>
<keyword evidence="4" id="KW-1185">Reference proteome</keyword>